<dbReference type="AlphaFoldDB" id="A0A0B6AF58"/>
<dbReference type="GeneID" id="93643582"/>
<dbReference type="Proteomes" id="UP000031829">
    <property type="component" value="Chromosome"/>
</dbReference>
<dbReference type="InterPro" id="IPR016181">
    <property type="entry name" value="Acyl_CoA_acyltransferase"/>
</dbReference>
<keyword evidence="1" id="KW-0808">Transferase</keyword>
<name>A0A0B6AF58_PRIM2</name>
<dbReference type="RefSeq" id="WP_016764789.1">
    <property type="nucleotide sequence ID" value="NZ_BCVB01000006.1"/>
</dbReference>
<dbReference type="EMBL" id="CP009920">
    <property type="protein sequence ID" value="AJI23515.1"/>
    <property type="molecule type" value="Genomic_DNA"/>
</dbReference>
<accession>A0A0B6AF58</accession>
<dbReference type="CDD" id="cd04301">
    <property type="entry name" value="NAT_SF"/>
    <property type="match status" value="1"/>
</dbReference>
<dbReference type="GO" id="GO:0016747">
    <property type="term" value="F:acyltransferase activity, transferring groups other than amino-acyl groups"/>
    <property type="evidence" value="ECO:0007669"/>
    <property type="project" value="InterPro"/>
</dbReference>
<dbReference type="InterPro" id="IPR000182">
    <property type="entry name" value="GNAT_dom"/>
</dbReference>
<evidence type="ECO:0000313" key="2">
    <source>
        <dbReference type="Proteomes" id="UP000031829"/>
    </source>
</evidence>
<dbReference type="PROSITE" id="PS51186">
    <property type="entry name" value="GNAT"/>
    <property type="match status" value="1"/>
</dbReference>
<dbReference type="PANTHER" id="PTHR43415">
    <property type="entry name" value="SPERMIDINE N(1)-ACETYLTRANSFERASE"/>
    <property type="match status" value="1"/>
</dbReference>
<dbReference type="SUPFAM" id="SSF55729">
    <property type="entry name" value="Acyl-CoA N-acyltransferases (Nat)"/>
    <property type="match status" value="1"/>
</dbReference>
<dbReference type="Gene3D" id="3.40.630.30">
    <property type="match status" value="1"/>
</dbReference>
<dbReference type="Pfam" id="PF13302">
    <property type="entry name" value="Acetyltransf_3"/>
    <property type="match status" value="1"/>
</dbReference>
<protein>
    <submittedName>
        <fullName evidence="1">Acetyltransferase domain protein</fullName>
    </submittedName>
</protein>
<proteinExistence type="predicted"/>
<gene>
    <name evidence="1" type="ORF">BG04_57</name>
</gene>
<reference evidence="1 2" key="1">
    <citation type="journal article" date="2015" name="Genome Announc.">
        <title>Complete genome sequences for 35 biothreat assay-relevant bacillus species.</title>
        <authorList>
            <person name="Johnson S.L."/>
            <person name="Daligault H.E."/>
            <person name="Davenport K.W."/>
            <person name="Jaissle J."/>
            <person name="Frey K.G."/>
            <person name="Ladner J.T."/>
            <person name="Broomall S.M."/>
            <person name="Bishop-Lilly K.A."/>
            <person name="Bruce D.C."/>
            <person name="Gibbons H.S."/>
            <person name="Coyne S.R."/>
            <person name="Lo C.C."/>
            <person name="Meincke L."/>
            <person name="Munk A.C."/>
            <person name="Koroleva G.I."/>
            <person name="Rosenzweig C.N."/>
            <person name="Palacios G.F."/>
            <person name="Redden C.L."/>
            <person name="Minogue T.D."/>
            <person name="Chain P.S."/>
        </authorList>
    </citation>
    <scope>NUCLEOTIDE SEQUENCE [LARGE SCALE GENOMIC DNA]</scope>
    <source>
        <strain evidence="2">ATCC 14581 / DSM 32 / JCM 2506 / NBRC 15308 / NCIMB 9376 / NCTC 10342 / NRRL B-14308 / VKM B-512</strain>
    </source>
</reference>
<dbReference type="HOGENOM" id="CLU_013985_3_2_9"/>
<sequence>MIALRPFSKKDFKQLMDWIPSESFMVQWSGSSFSFPLTPRQLKHYIRYANEDGASTYAFSVIDENEQLIGHISLAHIDYYHKTGRIGRVLLGEEYRGKGLCSHMFEKVLAFGFEELGLHRISLGVFDFNERAIQSYERIGFTREGLLRDVRLVDGQYWSLIEMSMLESEWAQRDVHQKSS</sequence>
<dbReference type="KEGG" id="bmeg:BG04_57"/>
<evidence type="ECO:0000313" key="1">
    <source>
        <dbReference type="EMBL" id="AJI23515.1"/>
    </source>
</evidence>
<dbReference type="PANTHER" id="PTHR43415:SF5">
    <property type="entry name" value="ACETYLTRANSFERASE"/>
    <property type="match status" value="1"/>
</dbReference>
<organism evidence="1 2">
    <name type="scientific">Priestia megaterium (strain ATCC 14581 / DSM 32 / CCUG 1817 / JCM 2506 / NBRC 15308 / NCIMB 9376 / NCTC 10342 / NRRL B-14308 / VKM B-512 / Ford 19)</name>
    <name type="common">Bacillus megaterium</name>
    <dbReference type="NCBI Taxonomy" id="1348623"/>
    <lineage>
        <taxon>Bacteria</taxon>
        <taxon>Bacillati</taxon>
        <taxon>Bacillota</taxon>
        <taxon>Bacilli</taxon>
        <taxon>Bacillales</taxon>
        <taxon>Bacillaceae</taxon>
        <taxon>Priestia</taxon>
    </lineage>
</organism>